<keyword evidence="3 7" id="KW-0547">Nucleotide-binding</keyword>
<dbReference type="PANTHER" id="PTHR43311:SF1">
    <property type="entry name" value="GLUTAMYL-Q TRNA(ASP) SYNTHETASE"/>
    <property type="match status" value="1"/>
</dbReference>
<dbReference type="GO" id="GO:0005524">
    <property type="term" value="F:ATP binding"/>
    <property type="evidence" value="ECO:0007669"/>
    <property type="project" value="UniProtKB-KW"/>
</dbReference>
<dbReference type="Gene3D" id="3.40.50.620">
    <property type="entry name" value="HUPs"/>
    <property type="match status" value="1"/>
</dbReference>
<accession>A0A380MSE3</accession>
<dbReference type="NCBIfam" id="TIGR03838">
    <property type="entry name" value="queuosine_YadB"/>
    <property type="match status" value="1"/>
</dbReference>
<dbReference type="EMBL" id="UHIC01000001">
    <property type="protein sequence ID" value="SUO95549.1"/>
    <property type="molecule type" value="Genomic_DNA"/>
</dbReference>
<proteinExistence type="inferred from homology"/>
<dbReference type="GO" id="GO:0005829">
    <property type="term" value="C:cytosol"/>
    <property type="evidence" value="ECO:0007669"/>
    <property type="project" value="TreeGrafter"/>
</dbReference>
<gene>
    <name evidence="9" type="primary">gluQ</name>
    <name evidence="9" type="ORF">NCTC13337_01447</name>
</gene>
<evidence type="ECO:0000313" key="9">
    <source>
        <dbReference type="EMBL" id="SUO95549.1"/>
    </source>
</evidence>
<evidence type="ECO:0000256" key="4">
    <source>
        <dbReference type="ARBA" id="ARBA00022833"/>
    </source>
</evidence>
<keyword evidence="4" id="KW-0862">Zinc</keyword>
<dbReference type="GO" id="GO:0006400">
    <property type="term" value="P:tRNA modification"/>
    <property type="evidence" value="ECO:0007669"/>
    <property type="project" value="InterPro"/>
</dbReference>
<dbReference type="SUPFAM" id="SSF52374">
    <property type="entry name" value="Nucleotidylyl transferase"/>
    <property type="match status" value="1"/>
</dbReference>
<keyword evidence="5 7" id="KW-0067">ATP-binding</keyword>
<dbReference type="InterPro" id="IPR000924">
    <property type="entry name" value="Glu/Gln-tRNA-synth"/>
</dbReference>
<evidence type="ECO:0000256" key="5">
    <source>
        <dbReference type="ARBA" id="ARBA00022840"/>
    </source>
</evidence>
<feature type="domain" description="Glutamyl/glutaminyl-tRNA synthetase class Ib catalytic" evidence="8">
    <location>
        <begin position="10"/>
        <end position="247"/>
    </location>
</feature>
<name>A0A380MSE3_9GAMM</name>
<keyword evidence="6 7" id="KW-0030">Aminoacyl-tRNA synthetase</keyword>
<dbReference type="NCBIfam" id="NF004314">
    <property type="entry name" value="PRK05710.1-3"/>
    <property type="match status" value="1"/>
</dbReference>
<evidence type="ECO:0000256" key="1">
    <source>
        <dbReference type="ARBA" id="ARBA00022598"/>
    </source>
</evidence>
<evidence type="ECO:0000256" key="7">
    <source>
        <dbReference type="RuleBase" id="RU363037"/>
    </source>
</evidence>
<keyword evidence="7" id="KW-0648">Protein biosynthesis</keyword>
<evidence type="ECO:0000259" key="8">
    <source>
        <dbReference type="Pfam" id="PF00749"/>
    </source>
</evidence>
<dbReference type="RefSeq" id="WP_072575647.1">
    <property type="nucleotide sequence ID" value="NZ_LWHB01000018.1"/>
</dbReference>
<keyword evidence="10" id="KW-1185">Reference proteome</keyword>
<protein>
    <submittedName>
        <fullName evidence="9">Glutamyl-Q tRNA(Asp) synthetase</fullName>
        <ecNumber evidence="9">6.1.1.-</ecNumber>
    </submittedName>
</protein>
<dbReference type="GO" id="GO:0008270">
    <property type="term" value="F:zinc ion binding"/>
    <property type="evidence" value="ECO:0007669"/>
    <property type="project" value="InterPro"/>
</dbReference>
<dbReference type="Proteomes" id="UP000254601">
    <property type="component" value="Unassembled WGS sequence"/>
</dbReference>
<dbReference type="InterPro" id="IPR014729">
    <property type="entry name" value="Rossmann-like_a/b/a_fold"/>
</dbReference>
<dbReference type="EC" id="6.1.1.-" evidence="9"/>
<evidence type="ECO:0000256" key="2">
    <source>
        <dbReference type="ARBA" id="ARBA00022723"/>
    </source>
</evidence>
<dbReference type="PRINTS" id="PR00987">
    <property type="entry name" value="TRNASYNTHGLU"/>
</dbReference>
<evidence type="ECO:0000313" key="10">
    <source>
        <dbReference type="Proteomes" id="UP000254601"/>
    </source>
</evidence>
<keyword evidence="2" id="KW-0479">Metal-binding</keyword>
<reference evidence="9 10" key="1">
    <citation type="submission" date="2018-06" db="EMBL/GenBank/DDBJ databases">
        <authorList>
            <consortium name="Pathogen Informatics"/>
            <person name="Doyle S."/>
        </authorList>
    </citation>
    <scope>NUCLEOTIDE SEQUENCE [LARGE SCALE GENOMIC DNA]</scope>
    <source>
        <strain evidence="9 10">NCTC13337</strain>
    </source>
</reference>
<sequence length="295" mass="33269">MHTQISSTYRGRFAPTPSGPLHFGSLVAALGSYLDAKSHKGQWIIRIEDADRVRSHQQYAETIIKTMTIHGLVSDEPIVYQSQRLAYYCQALHQLSHQLYACKCSRRDWHSLAKNGVLGKIYPGICRHSSVNNLHPSDTAIRLKLPDKTIVFNDRLYGQQKYHLTKEIGDPILRRRDGDIAYVLAVVVDDYLQKISHIVRGADLLASTCLQQYLQKQLGYPLPTTLHLPLVFTETGDKLSKQNHAPAINDSTPSENLLFALKFLGQNTDGLSPNSSIETLLHTAIKRWDINKIPH</sequence>
<dbReference type="InterPro" id="IPR049940">
    <property type="entry name" value="GluQ/Sye"/>
</dbReference>
<evidence type="ECO:0000256" key="3">
    <source>
        <dbReference type="ARBA" id="ARBA00022741"/>
    </source>
</evidence>
<dbReference type="GO" id="GO:0006424">
    <property type="term" value="P:glutamyl-tRNA aminoacylation"/>
    <property type="evidence" value="ECO:0007669"/>
    <property type="project" value="InterPro"/>
</dbReference>
<dbReference type="AlphaFoldDB" id="A0A380MSE3"/>
<dbReference type="PANTHER" id="PTHR43311">
    <property type="entry name" value="GLUTAMATE--TRNA LIGASE"/>
    <property type="match status" value="1"/>
</dbReference>
<dbReference type="OrthoDB" id="9807503at2"/>
<evidence type="ECO:0000256" key="6">
    <source>
        <dbReference type="ARBA" id="ARBA00023146"/>
    </source>
</evidence>
<dbReference type="Pfam" id="PF00749">
    <property type="entry name" value="tRNA-synt_1c"/>
    <property type="match status" value="1"/>
</dbReference>
<keyword evidence="1 7" id="KW-0436">Ligase</keyword>
<dbReference type="GO" id="GO:0004818">
    <property type="term" value="F:glutamate-tRNA ligase activity"/>
    <property type="evidence" value="ECO:0007669"/>
    <property type="project" value="TreeGrafter"/>
</dbReference>
<dbReference type="InterPro" id="IPR022380">
    <property type="entry name" value="Glu-Q_tRNA(Asp)_Synthase"/>
</dbReference>
<dbReference type="InterPro" id="IPR020058">
    <property type="entry name" value="Glu/Gln-tRNA-synth_Ib_cat-dom"/>
</dbReference>
<organism evidence="9 10">
    <name type="scientific">Suttonella ornithocola</name>
    <dbReference type="NCBI Taxonomy" id="279832"/>
    <lineage>
        <taxon>Bacteria</taxon>
        <taxon>Pseudomonadati</taxon>
        <taxon>Pseudomonadota</taxon>
        <taxon>Gammaproteobacteria</taxon>
        <taxon>Cardiobacteriales</taxon>
        <taxon>Cardiobacteriaceae</taxon>
        <taxon>Suttonella</taxon>
    </lineage>
</organism>
<comment type="similarity">
    <text evidence="7">Belongs to the class-I aminoacyl-tRNA synthetase family.</text>
</comment>